<feature type="non-terminal residue" evidence="1">
    <location>
        <position position="1"/>
    </location>
</feature>
<accession>A0ABN7PGA9</accession>
<reference evidence="1" key="1">
    <citation type="submission" date="2021-03" db="EMBL/GenBank/DDBJ databases">
        <authorList>
            <person name="Tran Van P."/>
        </authorList>
    </citation>
    <scope>NUCLEOTIDE SEQUENCE</scope>
</reference>
<protein>
    <submittedName>
        <fullName evidence="1">Uncharacterized protein</fullName>
    </submittedName>
</protein>
<dbReference type="Proteomes" id="UP001153148">
    <property type="component" value="Unassembled WGS sequence"/>
</dbReference>
<proteinExistence type="predicted"/>
<evidence type="ECO:0000313" key="1">
    <source>
        <dbReference type="EMBL" id="CAG2066803.1"/>
    </source>
</evidence>
<gene>
    <name evidence="1" type="ORF">TPAB3V08_LOCUS13746</name>
</gene>
<keyword evidence="2" id="KW-1185">Reference proteome</keyword>
<name>A0ABN7PGA9_TIMPD</name>
<sequence>IDLINNLLQVKQRKRYTVDKSLSHVWLQDYQTWCDLRELETHVGNRYLTHESDDARWESMRRERL</sequence>
<dbReference type="PANTHER" id="PTHR22968:SF24">
    <property type="entry name" value="SERINE_THREONINE-PROTEIN KINASE"/>
    <property type="match status" value="1"/>
</dbReference>
<organism evidence="1 2">
    <name type="scientific">Timema podura</name>
    <name type="common">Walking stick</name>
    <dbReference type="NCBI Taxonomy" id="61482"/>
    <lineage>
        <taxon>Eukaryota</taxon>
        <taxon>Metazoa</taxon>
        <taxon>Ecdysozoa</taxon>
        <taxon>Arthropoda</taxon>
        <taxon>Hexapoda</taxon>
        <taxon>Insecta</taxon>
        <taxon>Pterygota</taxon>
        <taxon>Neoptera</taxon>
        <taxon>Polyneoptera</taxon>
        <taxon>Phasmatodea</taxon>
        <taxon>Timematodea</taxon>
        <taxon>Timematoidea</taxon>
        <taxon>Timematidae</taxon>
        <taxon>Timema</taxon>
    </lineage>
</organism>
<comment type="caution">
    <text evidence="1">The sequence shown here is derived from an EMBL/GenBank/DDBJ whole genome shotgun (WGS) entry which is preliminary data.</text>
</comment>
<evidence type="ECO:0000313" key="2">
    <source>
        <dbReference type="Proteomes" id="UP001153148"/>
    </source>
</evidence>
<dbReference type="PANTHER" id="PTHR22968">
    <property type="entry name" value="PROTEIN KINASE C, MU"/>
    <property type="match status" value="1"/>
</dbReference>
<dbReference type="EMBL" id="CAJPIN010059214">
    <property type="protein sequence ID" value="CAG2066803.1"/>
    <property type="molecule type" value="Genomic_DNA"/>
</dbReference>